<dbReference type="GO" id="GO:0016829">
    <property type="term" value="F:lyase activity"/>
    <property type="evidence" value="ECO:0007669"/>
    <property type="project" value="UniProtKB-KW"/>
</dbReference>
<dbReference type="EMBL" id="CP033898">
    <property type="protein sequence ID" value="AZA08373.1"/>
    <property type="molecule type" value="Genomic_DNA"/>
</dbReference>
<name>A0A3G6IS37_9CORY</name>
<dbReference type="Pfam" id="PF01903">
    <property type="entry name" value="CbiX"/>
    <property type="match status" value="1"/>
</dbReference>
<keyword evidence="1" id="KW-0479">Metal-binding</keyword>
<evidence type="ECO:0000256" key="1">
    <source>
        <dbReference type="ARBA" id="ARBA00022723"/>
    </source>
</evidence>
<dbReference type="KEGG" id="cpso:CPPEL_01130"/>
<sequence length="196" mass="20990">MSALVTLAHGSRHPGADVATLSFQAGAKAVAYLDFSEDTLAAVAKRLQEHLVVVPLLFSNAFHARFDAPQAAREAEAFAPITLARPLGMGQDIIAALPKPQATPVLFHVGSKRSTEAQALAQHLGWLEVAATQGGVAELRALSRKHPRLHVIPLFVTDGLLLAQAREADYPGEVIFDQPLGIKLSPIIRARFEEAV</sequence>
<keyword evidence="2" id="KW-0456">Lyase</keyword>
<dbReference type="AlphaFoldDB" id="A0A3G6IS37"/>
<dbReference type="Proteomes" id="UP000271426">
    <property type="component" value="Chromosome"/>
</dbReference>
<protein>
    <submittedName>
        <fullName evidence="3">CbiX</fullName>
    </submittedName>
</protein>
<proteinExistence type="predicted"/>
<gene>
    <name evidence="3" type="ORF">CPPEL_01130</name>
</gene>
<dbReference type="RefSeq" id="WP_164470336.1">
    <property type="nucleotide sequence ID" value="NZ_CP033898.1"/>
</dbReference>
<organism evidence="3 4">
    <name type="scientific">Corynebacterium pseudopelargi</name>
    <dbReference type="NCBI Taxonomy" id="2080757"/>
    <lineage>
        <taxon>Bacteria</taxon>
        <taxon>Bacillati</taxon>
        <taxon>Actinomycetota</taxon>
        <taxon>Actinomycetes</taxon>
        <taxon>Mycobacteriales</taxon>
        <taxon>Corynebacteriaceae</taxon>
        <taxon>Corynebacterium</taxon>
    </lineage>
</organism>
<reference evidence="3 4" key="1">
    <citation type="submission" date="2018-11" db="EMBL/GenBank/DDBJ databases">
        <authorList>
            <person name="Kleinhagauer T."/>
            <person name="Glaeser S.P."/>
            <person name="Spergser J."/>
            <person name="Ruckert C."/>
            <person name="Kaempfer P."/>
            <person name="Busse H.-J."/>
        </authorList>
    </citation>
    <scope>NUCLEOTIDE SEQUENCE [LARGE SCALE GENOMIC DNA]</scope>
    <source>
        <strain evidence="3 4">812CH</strain>
    </source>
</reference>
<evidence type="ECO:0000313" key="4">
    <source>
        <dbReference type="Proteomes" id="UP000271426"/>
    </source>
</evidence>
<dbReference type="Gene3D" id="3.40.50.1400">
    <property type="match status" value="1"/>
</dbReference>
<accession>A0A3G6IS37</accession>
<keyword evidence="4" id="KW-1185">Reference proteome</keyword>
<dbReference type="InterPro" id="IPR002762">
    <property type="entry name" value="CbiX-like"/>
</dbReference>
<evidence type="ECO:0000256" key="2">
    <source>
        <dbReference type="ARBA" id="ARBA00023239"/>
    </source>
</evidence>
<dbReference type="GO" id="GO:0046872">
    <property type="term" value="F:metal ion binding"/>
    <property type="evidence" value="ECO:0007669"/>
    <property type="project" value="UniProtKB-KW"/>
</dbReference>
<dbReference type="SUPFAM" id="SSF53800">
    <property type="entry name" value="Chelatase"/>
    <property type="match status" value="1"/>
</dbReference>
<evidence type="ECO:0000313" key="3">
    <source>
        <dbReference type="EMBL" id="AZA08373.1"/>
    </source>
</evidence>